<evidence type="ECO:0000313" key="6">
    <source>
        <dbReference type="Proteomes" id="UP000192980"/>
    </source>
</evidence>
<keyword evidence="6" id="KW-1185">Reference proteome</keyword>
<comment type="subcellular location">
    <subcellularLocation>
        <location evidence="1">Membrane</location>
        <topology evidence="1">Multi-pass membrane protein</topology>
    </subcellularLocation>
</comment>
<dbReference type="AlphaFoldDB" id="A0A1X7JIH3"/>
<evidence type="ECO:0000256" key="4">
    <source>
        <dbReference type="ARBA" id="ARBA00023136"/>
    </source>
</evidence>
<dbReference type="OrthoDB" id="8670769at2"/>
<keyword evidence="2" id="KW-0812">Transmembrane</keyword>
<organism evidence="5 6">
    <name type="scientific">Sphingobacterium psychroaquaticum</name>
    <dbReference type="NCBI Taxonomy" id="561061"/>
    <lineage>
        <taxon>Bacteria</taxon>
        <taxon>Pseudomonadati</taxon>
        <taxon>Bacteroidota</taxon>
        <taxon>Sphingobacteriia</taxon>
        <taxon>Sphingobacteriales</taxon>
        <taxon>Sphingobacteriaceae</taxon>
        <taxon>Sphingobacterium</taxon>
    </lineage>
</organism>
<proteinExistence type="predicted"/>
<dbReference type="GO" id="GO:0016020">
    <property type="term" value="C:membrane"/>
    <property type="evidence" value="ECO:0007669"/>
    <property type="project" value="UniProtKB-SubCell"/>
</dbReference>
<dbReference type="Pfam" id="PF13515">
    <property type="entry name" value="FUSC_2"/>
    <property type="match status" value="1"/>
</dbReference>
<evidence type="ECO:0000256" key="1">
    <source>
        <dbReference type="ARBA" id="ARBA00004141"/>
    </source>
</evidence>
<reference evidence="5 6" key="1">
    <citation type="submission" date="2017-04" db="EMBL/GenBank/DDBJ databases">
        <authorList>
            <person name="Afonso C.L."/>
            <person name="Miller P.J."/>
            <person name="Scott M.A."/>
            <person name="Spackman E."/>
            <person name="Goraichik I."/>
            <person name="Dimitrov K.M."/>
            <person name="Suarez D.L."/>
            <person name="Swayne D.E."/>
        </authorList>
    </citation>
    <scope>NUCLEOTIDE SEQUENCE [LARGE SCALE GENOMIC DNA]</scope>
    <source>
        <strain evidence="5 6">DSM 22418</strain>
    </source>
</reference>
<protein>
    <submittedName>
        <fullName evidence="5">Uncharacterized membrane protein YccC</fullName>
    </submittedName>
</protein>
<dbReference type="Pfam" id="PF12805">
    <property type="entry name" value="FUSC-like"/>
    <property type="match status" value="1"/>
</dbReference>
<evidence type="ECO:0000313" key="5">
    <source>
        <dbReference type="EMBL" id="SMG27637.1"/>
    </source>
</evidence>
<evidence type="ECO:0000256" key="2">
    <source>
        <dbReference type="ARBA" id="ARBA00022692"/>
    </source>
</evidence>
<dbReference type="InterPro" id="IPR049453">
    <property type="entry name" value="Memb_transporter_dom"/>
</dbReference>
<name>A0A1X7JIH3_9SPHI</name>
<dbReference type="EMBL" id="FXAU01000003">
    <property type="protein sequence ID" value="SMG27637.1"/>
    <property type="molecule type" value="Genomic_DNA"/>
</dbReference>
<dbReference type="RefSeq" id="WP_085472518.1">
    <property type="nucleotide sequence ID" value="NZ_CP038029.1"/>
</dbReference>
<evidence type="ECO:0000256" key="3">
    <source>
        <dbReference type="ARBA" id="ARBA00022989"/>
    </source>
</evidence>
<dbReference type="InterPro" id="IPR032692">
    <property type="entry name" value="YccS_N"/>
</dbReference>
<keyword evidence="3" id="KW-1133">Transmembrane helix</keyword>
<accession>A0A1X7JIH3</accession>
<dbReference type="STRING" id="561061.SAMN05660862_1745"/>
<dbReference type="Proteomes" id="UP000192980">
    <property type="component" value="Unassembled WGS sequence"/>
</dbReference>
<sequence>MPIDNKKPKYNTAKRRIARFITAEHSGDALRNLATILLPCLLLFYLVDLHTAIGIGVGTLMASLTDLPGNRADKWKSATYCIPVFAVATFLTASTFSTPVLLIACLMLSAFAYTMLTVFGPRPAAVGSLALILMSFIIGLRPTSPVELTIHITIGACWYYLISILQARITPYRSLRYAMADGFHHLAVLLQAKAACYNPEIPIEQTYRKLGKVHIQVSDSQEGIRRLLLREEKLLSPEMNSAWLNRIYGLIDLHELLTALDYDYEAIRQTLGTTGALTPIQSLIHILSREVEAVGHAQQFKTSRNTPITQNIAVDKLLLEIGNIRNQYPAEVRTILDAIIQNIKAIIHLIGVLQKSEHNYADHGKTIKNNEYHHFIPSTNSNWRTIKNHLTFNSPIFTFAVRLAILFGAGCFLGFWMSNTNYAYWILLTLAIVARPSFINTKKRNIQRITGTLTGLTIGILLLQTVHHIPTLLGIAALGLFGFFMFNRPNYMISVIFITVAVMLALNIHEGNIERILESRLLFTFTGASLAIIGCYFIPVQQKSGMQNLANEVVRSSIAYLKTLEQQLQGNTFDNYAVRLARKNTQTILAAFSDMMHQLQTEPAQRKKDWTAPNAFHTLAYRINSLTIGLSVNIGNQCTDFTKQLQLSERSNNINNLLTDLNQLARGL</sequence>
<keyword evidence="4" id="KW-0472">Membrane</keyword>
<gene>
    <name evidence="5" type="ORF">SAMN05660862_1745</name>
</gene>